<feature type="region of interest" description="Disordered" evidence="1">
    <location>
        <begin position="574"/>
        <end position="598"/>
    </location>
</feature>
<feature type="compositionally biased region" description="Pro residues" evidence="1">
    <location>
        <begin position="113"/>
        <end position="122"/>
    </location>
</feature>
<feature type="region of interest" description="Disordered" evidence="1">
    <location>
        <begin position="694"/>
        <end position="758"/>
    </location>
</feature>
<proteinExistence type="predicted"/>
<feature type="compositionally biased region" description="Low complexity" evidence="1">
    <location>
        <begin position="514"/>
        <end position="532"/>
    </location>
</feature>
<dbReference type="RefSeq" id="XP_016260841.1">
    <property type="nucleotide sequence ID" value="XM_016409087.1"/>
</dbReference>
<feature type="compositionally biased region" description="Polar residues" evidence="1">
    <location>
        <begin position="54"/>
        <end position="71"/>
    </location>
</feature>
<organism evidence="2 3">
    <name type="scientific">Exophiala oligosperma</name>
    <dbReference type="NCBI Taxonomy" id="215243"/>
    <lineage>
        <taxon>Eukaryota</taxon>
        <taxon>Fungi</taxon>
        <taxon>Dikarya</taxon>
        <taxon>Ascomycota</taxon>
        <taxon>Pezizomycotina</taxon>
        <taxon>Eurotiomycetes</taxon>
        <taxon>Chaetothyriomycetidae</taxon>
        <taxon>Chaetothyriales</taxon>
        <taxon>Herpotrichiellaceae</taxon>
        <taxon>Exophiala</taxon>
    </lineage>
</organism>
<dbReference type="HOGENOM" id="CLU_326237_0_0_1"/>
<feature type="compositionally biased region" description="Low complexity" evidence="1">
    <location>
        <begin position="453"/>
        <end position="473"/>
    </location>
</feature>
<reference evidence="2 3" key="1">
    <citation type="submission" date="2015-01" db="EMBL/GenBank/DDBJ databases">
        <title>The Genome Sequence of Exophiala oligosperma CBS72588.</title>
        <authorList>
            <consortium name="The Broad Institute Genomics Platform"/>
            <person name="Cuomo C."/>
            <person name="de Hoog S."/>
            <person name="Gorbushina A."/>
            <person name="Stielow B."/>
            <person name="Teixiera M."/>
            <person name="Abouelleil A."/>
            <person name="Chapman S.B."/>
            <person name="Priest M."/>
            <person name="Young S.K."/>
            <person name="Wortman J."/>
            <person name="Nusbaum C."/>
            <person name="Birren B."/>
        </authorList>
    </citation>
    <scope>NUCLEOTIDE SEQUENCE [LARGE SCALE GENOMIC DNA]</scope>
    <source>
        <strain evidence="2 3">CBS 72588</strain>
    </source>
</reference>
<feature type="compositionally biased region" description="Polar residues" evidence="1">
    <location>
        <begin position="383"/>
        <end position="402"/>
    </location>
</feature>
<feature type="compositionally biased region" description="Polar residues" evidence="1">
    <location>
        <begin position="917"/>
        <end position="927"/>
    </location>
</feature>
<accession>A0A0D2DDW4</accession>
<dbReference type="AlphaFoldDB" id="A0A0D2DDW4"/>
<dbReference type="STRING" id="215243.A0A0D2DDW4"/>
<feature type="region of interest" description="Disordered" evidence="1">
    <location>
        <begin position="380"/>
        <end position="408"/>
    </location>
</feature>
<feature type="region of interest" description="Disordered" evidence="1">
    <location>
        <begin position="20"/>
        <end position="41"/>
    </location>
</feature>
<feature type="region of interest" description="Disordered" evidence="1">
    <location>
        <begin position="453"/>
        <end position="546"/>
    </location>
</feature>
<feature type="region of interest" description="Disordered" evidence="1">
    <location>
        <begin position="54"/>
        <end position="89"/>
    </location>
</feature>
<feature type="compositionally biased region" description="Polar residues" evidence="1">
    <location>
        <begin position="584"/>
        <end position="596"/>
    </location>
</feature>
<dbReference type="EMBL" id="KN847338">
    <property type="protein sequence ID" value="KIW40625.1"/>
    <property type="molecule type" value="Genomic_DNA"/>
</dbReference>
<dbReference type="VEuPathDB" id="FungiDB:PV06_07806"/>
<evidence type="ECO:0000313" key="2">
    <source>
        <dbReference type="EMBL" id="KIW40625.1"/>
    </source>
</evidence>
<protein>
    <submittedName>
        <fullName evidence="2">Uncharacterized protein</fullName>
    </submittedName>
</protein>
<feature type="region of interest" description="Disordered" evidence="1">
    <location>
        <begin position="105"/>
        <end position="168"/>
    </location>
</feature>
<evidence type="ECO:0000313" key="3">
    <source>
        <dbReference type="Proteomes" id="UP000053342"/>
    </source>
</evidence>
<gene>
    <name evidence="2" type="ORF">PV06_07806</name>
</gene>
<keyword evidence="3" id="KW-1185">Reference proteome</keyword>
<feature type="compositionally biased region" description="Low complexity" evidence="1">
    <location>
        <begin position="24"/>
        <end position="34"/>
    </location>
</feature>
<dbReference type="Proteomes" id="UP000053342">
    <property type="component" value="Unassembled WGS sequence"/>
</dbReference>
<dbReference type="GeneID" id="27359880"/>
<sequence>MTALQMGRTIEYTIMGPPAETVGLSPPLSLNSSSYRKDSKTASLNLRTLYRTSAQDGQMTESESHQPTTAILPTSPHLPPTPPGASNGEIRTAEDVVSDGTAFRSALVTPSNPNSPPTPDNTPPRHRKISFVRPFLETQPSLTSTRAESFTTAREDIGSEDEAGDTSQYQGNLAWSHSSLHQPSQPTHKLRHSSLPLSPLLYTEKQIPDDEVCVPTEIPSGSGHKDTYFWQNGDNDGHRLHASPQPLSTSTTPVELKKGRAMPRKNVFLPLEESHDVKSATDNTSEVHPDGLKRGKSLRDRLLDAQHQDLSASTEKFASIIGWNDSVPIEILPTTTQNEVRDDDRRLSGVSTTSTIEAYVFEPIALPKRKITLRHVNKHESLRSVSSPLPASNRNSMHSTSDSPHRLVHKKARLSNQNRWSFGSEISRSHSLASSAVLPKTEIIRVAVIPERSSSLPASSSSGSKRQSLSTGSARSQSRKVSEKPPSAWQHRRTVSETTDRGRPQTEPAPVIPPRSSSLSAPTSRSTSRANSITSENLRVRRQQAEKDLRKTLDRMESDRLLTNVRDWALEDDEGASHAKETSQVDNNSDQATVRTPSHPRALVISSTYDSELANNALGLFVPGTLEWAALRPTSTLETPFSQPSFRSTSPEINEARVINFFPHNNHSLQLIEPFSVAESGAVREVQLQHLPHIEVDSPLRNPRRPPQPPSVKVIPPTPGDESEKRLGIDGTSPRRATSLRRPGTHRRSESLMSSISRGLSLKNARNKKADQDLDGQLNPFWRPRAFWDDVDSHRPEEQPQSRQIGVVNNSLGLPQERTVVTGPVSLVRRISERRRQRRGVVKQTSHGSLARIRATRQFCSSPGLSLRFHLVGIKNIQERILRARQRKEDDRREKRRADLRRSIGPNVVMQGDSRFPASNTSLSRDT</sequence>
<feature type="compositionally biased region" description="Polar residues" evidence="1">
    <location>
        <begin position="138"/>
        <end position="152"/>
    </location>
</feature>
<feature type="compositionally biased region" description="Basic and acidic residues" evidence="1">
    <location>
        <begin position="885"/>
        <end position="902"/>
    </location>
</feature>
<feature type="compositionally biased region" description="Basic and acidic residues" evidence="1">
    <location>
        <begin position="494"/>
        <end position="504"/>
    </location>
</feature>
<evidence type="ECO:0000256" key="1">
    <source>
        <dbReference type="SAM" id="MobiDB-lite"/>
    </source>
</evidence>
<feature type="region of interest" description="Disordered" evidence="1">
    <location>
        <begin position="885"/>
        <end position="927"/>
    </location>
</feature>
<name>A0A0D2DDW4_9EURO</name>
<dbReference type="OrthoDB" id="3870679at2759"/>